<feature type="non-terminal residue" evidence="1">
    <location>
        <position position="157"/>
    </location>
</feature>
<gene>
    <name evidence="1" type="ORF">ACOLOM_LOCUS8144</name>
</gene>
<comment type="caution">
    <text evidence="1">The sequence shown here is derived from an EMBL/GenBank/DDBJ whole genome shotgun (WGS) entry which is preliminary data.</text>
</comment>
<evidence type="ECO:0000313" key="2">
    <source>
        <dbReference type="Proteomes" id="UP000789525"/>
    </source>
</evidence>
<organism evidence="1 2">
    <name type="scientific">Acaulospora colombiana</name>
    <dbReference type="NCBI Taxonomy" id="27376"/>
    <lineage>
        <taxon>Eukaryota</taxon>
        <taxon>Fungi</taxon>
        <taxon>Fungi incertae sedis</taxon>
        <taxon>Mucoromycota</taxon>
        <taxon>Glomeromycotina</taxon>
        <taxon>Glomeromycetes</taxon>
        <taxon>Diversisporales</taxon>
        <taxon>Acaulosporaceae</taxon>
        <taxon>Acaulospora</taxon>
    </lineage>
</organism>
<dbReference type="EMBL" id="CAJVPT010020357">
    <property type="protein sequence ID" value="CAG8647546.1"/>
    <property type="molecule type" value="Genomic_DNA"/>
</dbReference>
<accession>A0ACA9NBP8</accession>
<protein>
    <submittedName>
        <fullName evidence="1">7908_t:CDS:1</fullName>
    </submittedName>
</protein>
<sequence>MLIQPELYSFEQNFSNGPYGNKSLKYTDHEQRVLSDSTNMQLLDQLLKFMDILSSAKTSSVSQWNIERLQNAIQCAMDVENEMFMIPEEDVMLITQQLVSKVRSQPPNIPDFGNAHHLLYGTLLKNVYLSSELFSYIMSTYEFPLEGLFSKKDNISE</sequence>
<proteinExistence type="predicted"/>
<name>A0ACA9NBP8_9GLOM</name>
<keyword evidence="2" id="KW-1185">Reference proteome</keyword>
<dbReference type="Proteomes" id="UP000789525">
    <property type="component" value="Unassembled WGS sequence"/>
</dbReference>
<evidence type="ECO:0000313" key="1">
    <source>
        <dbReference type="EMBL" id="CAG8647546.1"/>
    </source>
</evidence>
<reference evidence="1" key="1">
    <citation type="submission" date="2021-06" db="EMBL/GenBank/DDBJ databases">
        <authorList>
            <person name="Kallberg Y."/>
            <person name="Tangrot J."/>
            <person name="Rosling A."/>
        </authorList>
    </citation>
    <scope>NUCLEOTIDE SEQUENCE</scope>
    <source>
        <strain evidence="1">CL356</strain>
    </source>
</reference>